<dbReference type="AlphaFoldDB" id="A0A409YVS8"/>
<proteinExistence type="predicted"/>
<feature type="transmembrane region" description="Helical" evidence="2">
    <location>
        <begin position="241"/>
        <end position="259"/>
    </location>
</feature>
<dbReference type="STRING" id="181874.A0A409YVS8"/>
<dbReference type="Proteomes" id="UP000284842">
    <property type="component" value="Unassembled WGS sequence"/>
</dbReference>
<evidence type="ECO:0000259" key="3">
    <source>
        <dbReference type="Pfam" id="PF20151"/>
    </source>
</evidence>
<feature type="transmembrane region" description="Helical" evidence="2">
    <location>
        <begin position="265"/>
        <end position="286"/>
    </location>
</feature>
<feature type="transmembrane region" description="Helical" evidence="2">
    <location>
        <begin position="108"/>
        <end position="129"/>
    </location>
</feature>
<dbReference type="Pfam" id="PF20151">
    <property type="entry name" value="DUF6533"/>
    <property type="match status" value="1"/>
</dbReference>
<feature type="transmembrane region" description="Helical" evidence="2">
    <location>
        <begin position="183"/>
        <end position="203"/>
    </location>
</feature>
<name>A0A409YVS8_9AGAR</name>
<gene>
    <name evidence="4" type="ORF">CVT24_010602</name>
</gene>
<keyword evidence="2" id="KW-0812">Transmembrane</keyword>
<evidence type="ECO:0000313" key="4">
    <source>
        <dbReference type="EMBL" id="PPR07124.1"/>
    </source>
</evidence>
<dbReference type="InParanoid" id="A0A409YVS8"/>
<feature type="transmembrane region" description="Helical" evidence="2">
    <location>
        <begin position="77"/>
        <end position="96"/>
    </location>
</feature>
<accession>A0A409YVS8</accession>
<feature type="transmembrane region" description="Helical" evidence="2">
    <location>
        <begin position="141"/>
        <end position="163"/>
    </location>
</feature>
<reference evidence="4 5" key="1">
    <citation type="journal article" date="2018" name="Evol. Lett.">
        <title>Horizontal gene cluster transfer increased hallucinogenic mushroom diversity.</title>
        <authorList>
            <person name="Reynolds H.T."/>
            <person name="Vijayakumar V."/>
            <person name="Gluck-Thaler E."/>
            <person name="Korotkin H.B."/>
            <person name="Matheny P.B."/>
            <person name="Slot J.C."/>
        </authorList>
    </citation>
    <scope>NUCLEOTIDE SEQUENCE [LARGE SCALE GENOMIC DNA]</scope>
    <source>
        <strain evidence="4 5">2629</strain>
    </source>
</reference>
<dbReference type="InterPro" id="IPR045340">
    <property type="entry name" value="DUF6533"/>
</dbReference>
<protein>
    <recommendedName>
        <fullName evidence="3">DUF6533 domain-containing protein</fullName>
    </recommendedName>
</protein>
<comment type="caution">
    <text evidence="4">The sequence shown here is derived from an EMBL/GenBank/DDBJ whole genome shotgun (WGS) entry which is preliminary data.</text>
</comment>
<sequence length="376" mass="41768">MSSSLPTPTANSTLPAASTLPNVYTPMAWLDPTEAAQITLRDYVVVGSCAVLMWDILDNLRKDYRVMTRYPFRLPSIVYIIARLGALGFALSASIFATSGIHTDCSRFAKIVAIFYPIAVPAASLLFLFRLMAVFSCNIHVILLNAFIWLALLASCILFPFGLYGGPIGQTAYCQISKTKEFIIAPVMISLVYDTVIFFFISWKLMINTHIDHDIRTGVKTLMFGDYLPAFSRTVLQDNQLYYMVTLPVNLVTATIFCVKGVPAIYHVMFTVANNVLMNIMACRVFRNTKLGISREQSCSNPTEIQLEGRTRPTDNQLLPLSFKSPISTLAGCNSTVPESMVVIHVSKSVERDTNESEAESMSDMDNGRKDNSEKI</sequence>
<feature type="region of interest" description="Disordered" evidence="1">
    <location>
        <begin position="348"/>
        <end position="376"/>
    </location>
</feature>
<organism evidence="4 5">
    <name type="scientific">Panaeolus cyanescens</name>
    <dbReference type="NCBI Taxonomy" id="181874"/>
    <lineage>
        <taxon>Eukaryota</taxon>
        <taxon>Fungi</taxon>
        <taxon>Dikarya</taxon>
        <taxon>Basidiomycota</taxon>
        <taxon>Agaricomycotina</taxon>
        <taxon>Agaricomycetes</taxon>
        <taxon>Agaricomycetidae</taxon>
        <taxon>Agaricales</taxon>
        <taxon>Agaricineae</taxon>
        <taxon>Galeropsidaceae</taxon>
        <taxon>Panaeolus</taxon>
    </lineage>
</organism>
<evidence type="ECO:0000313" key="5">
    <source>
        <dbReference type="Proteomes" id="UP000284842"/>
    </source>
</evidence>
<keyword evidence="5" id="KW-1185">Reference proteome</keyword>
<keyword evidence="2" id="KW-0472">Membrane</keyword>
<evidence type="ECO:0000256" key="1">
    <source>
        <dbReference type="SAM" id="MobiDB-lite"/>
    </source>
</evidence>
<evidence type="ECO:0000256" key="2">
    <source>
        <dbReference type="SAM" id="Phobius"/>
    </source>
</evidence>
<keyword evidence="2" id="KW-1133">Transmembrane helix</keyword>
<feature type="compositionally biased region" description="Basic and acidic residues" evidence="1">
    <location>
        <begin position="366"/>
        <end position="376"/>
    </location>
</feature>
<dbReference type="OrthoDB" id="3038990at2759"/>
<dbReference type="EMBL" id="NHTK01000517">
    <property type="protein sequence ID" value="PPR07124.1"/>
    <property type="molecule type" value="Genomic_DNA"/>
</dbReference>
<feature type="domain" description="DUF6533" evidence="3">
    <location>
        <begin position="43"/>
        <end position="87"/>
    </location>
</feature>